<protein>
    <submittedName>
        <fullName evidence="1">Uncharacterized protein</fullName>
    </submittedName>
</protein>
<dbReference type="RefSeq" id="WP_045986920.1">
    <property type="nucleotide sequence ID" value="NZ_CP063051.1"/>
</dbReference>
<reference evidence="1" key="1">
    <citation type="journal article" date="2015" name="BMC Genomics">
        <title>Genome mining reveals unlocked bioactive potential of marine Gram-negative bacteria.</title>
        <authorList>
            <person name="Machado H."/>
            <person name="Sonnenschein E.C."/>
            <person name="Melchiorsen J."/>
            <person name="Gram L."/>
        </authorList>
    </citation>
    <scope>NUCLEOTIDE SEQUENCE</scope>
    <source>
        <strain evidence="1">S2052</strain>
    </source>
</reference>
<comment type="caution">
    <text evidence="1">The sequence shown here is derived from an EMBL/GenBank/DDBJ whole genome shotgun (WGS) entry which is preliminary data.</text>
</comment>
<gene>
    <name evidence="1" type="ORF">TW71_18700</name>
</gene>
<name>A0A7Y4BMI2_9VIBR</name>
<organism evidence="1">
    <name type="scientific">Vibrio coralliilyticus</name>
    <dbReference type="NCBI Taxonomy" id="190893"/>
    <lineage>
        <taxon>Bacteria</taxon>
        <taxon>Pseudomonadati</taxon>
        <taxon>Pseudomonadota</taxon>
        <taxon>Gammaproteobacteria</taxon>
        <taxon>Vibrionales</taxon>
        <taxon>Vibrionaceae</taxon>
        <taxon>Vibrio</taxon>
    </lineage>
</organism>
<dbReference type="Pfam" id="PF11747">
    <property type="entry name" value="RebB"/>
    <property type="match status" value="1"/>
</dbReference>
<dbReference type="AlphaFoldDB" id="A0A7Y4BMI2"/>
<sequence length="68" mass="6989">MEEESIDSAPAFAMAVTDVVMANTIGLLMENAVHNEAQCQLIQNASVNQCCAMILAAAAGKPPAAGKL</sequence>
<dbReference type="InterPro" id="IPR021070">
    <property type="entry name" value="Killing_trait_RebB"/>
</dbReference>
<dbReference type="EMBL" id="JXXR01000020">
    <property type="protein sequence ID" value="KJY69298.1"/>
    <property type="molecule type" value="Genomic_DNA"/>
</dbReference>
<evidence type="ECO:0000313" key="1">
    <source>
        <dbReference type="EMBL" id="KJY69298.1"/>
    </source>
</evidence>
<accession>A0A7Y4BMI2</accession>
<proteinExistence type="predicted"/>